<keyword evidence="1" id="KW-0732">Signal</keyword>
<dbReference type="PATRIC" id="fig|1297742.4.peg.1879"/>
<dbReference type="Proteomes" id="UP000009026">
    <property type="component" value="Chromosome"/>
</dbReference>
<protein>
    <recommendedName>
        <fullName evidence="4">Lipoprotein</fullName>
    </recommendedName>
</protein>
<organism evidence="2 3">
    <name type="scientific">Pseudomyxococcus hansupus</name>
    <dbReference type="NCBI Taxonomy" id="1297742"/>
    <lineage>
        <taxon>Bacteria</taxon>
        <taxon>Pseudomonadati</taxon>
        <taxon>Myxococcota</taxon>
        <taxon>Myxococcia</taxon>
        <taxon>Myxococcales</taxon>
        <taxon>Cystobacterineae</taxon>
        <taxon>Myxococcaceae</taxon>
        <taxon>Pseudomyxococcus</taxon>
    </lineage>
</organism>
<evidence type="ECO:0000313" key="3">
    <source>
        <dbReference type="Proteomes" id="UP000009026"/>
    </source>
</evidence>
<gene>
    <name evidence="2" type="ORF">A176_001856</name>
</gene>
<dbReference type="KEGG" id="mym:A176_001856"/>
<evidence type="ECO:0008006" key="4">
    <source>
        <dbReference type="Google" id="ProtNLM"/>
    </source>
</evidence>
<keyword evidence="3" id="KW-1185">Reference proteome</keyword>
<evidence type="ECO:0000256" key="1">
    <source>
        <dbReference type="SAM" id="SignalP"/>
    </source>
</evidence>
<dbReference type="PROSITE" id="PS51257">
    <property type="entry name" value="PROKAR_LIPOPROTEIN"/>
    <property type="match status" value="1"/>
</dbReference>
<feature type="chain" id="PRO_5005211905" description="Lipoprotein" evidence="1">
    <location>
        <begin position="24"/>
        <end position="159"/>
    </location>
</feature>
<accession>A0A0H4WQ77</accession>
<sequence length="159" mass="16787">MNLKSWVGAVVTVLMVGCGPMEAASVDEGAQVSPLSQEELAKLQASIPVPDAEMLQSLRAACGTPLEGACVAAGYGACTGWSAVVDCGAISACDPDDITCKQRVCNPERPNDCEWYTRGTQYQASNQYRVCSNTLGQSCTEYRQTSRFICGCGGNGIPF</sequence>
<reference evidence="2 3" key="1">
    <citation type="journal article" date="2016" name="PLoS ONE">
        <title>Complete Genome Sequence and Comparative Genomics of a Novel Myxobacterium Myxococcus hansupus.</title>
        <authorList>
            <person name="Sharma G."/>
            <person name="Narwani T."/>
            <person name="Subramanian S."/>
        </authorList>
    </citation>
    <scope>NUCLEOTIDE SEQUENCE [LARGE SCALE GENOMIC DNA]</scope>
    <source>
        <strain evidence="3">mixupus</strain>
    </source>
</reference>
<name>A0A0H4WQ77_9BACT</name>
<feature type="signal peptide" evidence="1">
    <location>
        <begin position="1"/>
        <end position="23"/>
    </location>
</feature>
<evidence type="ECO:0000313" key="2">
    <source>
        <dbReference type="EMBL" id="AKQ64944.1"/>
    </source>
</evidence>
<dbReference type="EMBL" id="CP012109">
    <property type="protein sequence ID" value="AKQ64944.1"/>
    <property type="molecule type" value="Genomic_DNA"/>
</dbReference>
<proteinExistence type="predicted"/>
<dbReference type="AlphaFoldDB" id="A0A0H4WQ77"/>